<name>A0AAP0K701_9MAGN</name>
<dbReference type="InterPro" id="IPR052562">
    <property type="entry name" value="Ketohexokinase-related"/>
</dbReference>
<organism evidence="6 7">
    <name type="scientific">Stephania japonica</name>
    <dbReference type="NCBI Taxonomy" id="461633"/>
    <lineage>
        <taxon>Eukaryota</taxon>
        <taxon>Viridiplantae</taxon>
        <taxon>Streptophyta</taxon>
        <taxon>Embryophyta</taxon>
        <taxon>Tracheophyta</taxon>
        <taxon>Spermatophyta</taxon>
        <taxon>Magnoliopsida</taxon>
        <taxon>Ranunculales</taxon>
        <taxon>Menispermaceae</taxon>
        <taxon>Menispermoideae</taxon>
        <taxon>Cissampelideae</taxon>
        <taxon>Stephania</taxon>
    </lineage>
</organism>
<dbReference type="SUPFAM" id="SSF53613">
    <property type="entry name" value="Ribokinase-like"/>
    <property type="match status" value="1"/>
</dbReference>
<evidence type="ECO:0000256" key="3">
    <source>
        <dbReference type="SAM" id="MobiDB-lite"/>
    </source>
</evidence>
<dbReference type="Gene3D" id="3.40.1190.20">
    <property type="match status" value="1"/>
</dbReference>
<evidence type="ECO:0000259" key="5">
    <source>
        <dbReference type="Pfam" id="PF00294"/>
    </source>
</evidence>
<feature type="signal peptide" evidence="4">
    <location>
        <begin position="1"/>
        <end position="25"/>
    </location>
</feature>
<evidence type="ECO:0000256" key="2">
    <source>
        <dbReference type="ARBA" id="ARBA00022777"/>
    </source>
</evidence>
<dbReference type="PANTHER" id="PTHR42774:SF3">
    <property type="entry name" value="KETOHEXOKINASE"/>
    <property type="match status" value="1"/>
</dbReference>
<feature type="region of interest" description="Disordered" evidence="3">
    <location>
        <begin position="22"/>
        <end position="55"/>
    </location>
</feature>
<keyword evidence="7" id="KW-1185">Reference proteome</keyword>
<dbReference type="Proteomes" id="UP001417504">
    <property type="component" value="Unassembled WGS sequence"/>
</dbReference>
<sequence>MTLSNTLHLSASLSALLTLGPPTSTNQYSDTLRRRRRRSSRKTMPESSSIRASAASLPVPDERIILGCGGCSVDFLATVDSYPKPDDKIRTTTFKLQGGGNAGNALTCAARLGLTPRLIAKVADDAQGRGILDELEADGVDTSYLVVSKEGNSPFTYVIVDQQTKTRTCIHTPGYPPLVPTELSQSNLSSALEGARIVYSDGRLPETAIVIAKEASCRKIPILLDAERKREGLDDLLNLAQYVVCSAKFPQAFTEAPSIPSALVSLLLKLPNIRFVIVTLGEEGCMMIERSVHDSQSEEMDVDYLLESLKHRVDNHNPMPVCISSKPNMRLTAQGVGAVNGQFLLGTAEKIPSSELVDTTGAGDAFIGSILYAICAGMPPEQMLSFAATVAARGCRALGARSGLPRRTDSSLAQFFNESKDVSTGSSDQYC</sequence>
<evidence type="ECO:0000313" key="6">
    <source>
        <dbReference type="EMBL" id="KAK9146328.1"/>
    </source>
</evidence>
<accession>A0AAP0K701</accession>
<comment type="caution">
    <text evidence="6">The sequence shown here is derived from an EMBL/GenBank/DDBJ whole genome shotgun (WGS) entry which is preliminary data.</text>
</comment>
<evidence type="ECO:0000313" key="7">
    <source>
        <dbReference type="Proteomes" id="UP001417504"/>
    </source>
</evidence>
<protein>
    <recommendedName>
        <fullName evidence="5">Carbohydrate kinase PfkB domain-containing protein</fullName>
    </recommendedName>
</protein>
<keyword evidence="1" id="KW-0808">Transferase</keyword>
<dbReference type="CDD" id="cd01945">
    <property type="entry name" value="ribokinase_group_B"/>
    <property type="match status" value="1"/>
</dbReference>
<dbReference type="GO" id="GO:0016301">
    <property type="term" value="F:kinase activity"/>
    <property type="evidence" value="ECO:0007669"/>
    <property type="project" value="UniProtKB-KW"/>
</dbReference>
<dbReference type="AlphaFoldDB" id="A0AAP0K701"/>
<feature type="domain" description="Carbohydrate kinase PfkB" evidence="5">
    <location>
        <begin position="348"/>
        <end position="405"/>
    </location>
</feature>
<evidence type="ECO:0000256" key="1">
    <source>
        <dbReference type="ARBA" id="ARBA00022679"/>
    </source>
</evidence>
<feature type="chain" id="PRO_5042868770" description="Carbohydrate kinase PfkB domain-containing protein" evidence="4">
    <location>
        <begin position="26"/>
        <end position="431"/>
    </location>
</feature>
<dbReference type="InterPro" id="IPR011611">
    <property type="entry name" value="PfkB_dom"/>
</dbReference>
<dbReference type="Pfam" id="PF00294">
    <property type="entry name" value="PfkB"/>
    <property type="match status" value="2"/>
</dbReference>
<proteinExistence type="predicted"/>
<reference evidence="6 7" key="1">
    <citation type="submission" date="2024-01" db="EMBL/GenBank/DDBJ databases">
        <title>Genome assemblies of Stephania.</title>
        <authorList>
            <person name="Yang L."/>
        </authorList>
    </citation>
    <scope>NUCLEOTIDE SEQUENCE [LARGE SCALE GENOMIC DNA]</scope>
    <source>
        <strain evidence="6">QJT</strain>
        <tissue evidence="6">Leaf</tissue>
    </source>
</reference>
<dbReference type="InterPro" id="IPR029056">
    <property type="entry name" value="Ribokinase-like"/>
</dbReference>
<dbReference type="PANTHER" id="PTHR42774">
    <property type="entry name" value="PHOSPHOTRANSFERASE SYSTEM TRANSPORT PROTEIN"/>
    <property type="match status" value="1"/>
</dbReference>
<feature type="domain" description="Carbohydrate kinase PfkB" evidence="5">
    <location>
        <begin position="69"/>
        <end position="289"/>
    </location>
</feature>
<keyword evidence="2" id="KW-0418">Kinase</keyword>
<evidence type="ECO:0000256" key="4">
    <source>
        <dbReference type="SAM" id="SignalP"/>
    </source>
</evidence>
<gene>
    <name evidence="6" type="ORF">Sjap_006231</name>
</gene>
<dbReference type="InterPro" id="IPR002139">
    <property type="entry name" value="Ribo/fructo_kinase"/>
</dbReference>
<keyword evidence="4" id="KW-0732">Signal</keyword>
<dbReference type="EMBL" id="JBBNAE010000002">
    <property type="protein sequence ID" value="KAK9146328.1"/>
    <property type="molecule type" value="Genomic_DNA"/>
</dbReference>
<dbReference type="PRINTS" id="PR00990">
    <property type="entry name" value="RIBOKINASE"/>
</dbReference>